<dbReference type="InterPro" id="IPR011009">
    <property type="entry name" value="Kinase-like_dom_sf"/>
</dbReference>
<accession>A0A3M6TY80</accession>
<protein>
    <recommendedName>
        <fullName evidence="3">Protein kinase domain-containing protein</fullName>
    </recommendedName>
</protein>
<dbReference type="SUPFAM" id="SSF56112">
    <property type="entry name" value="Protein kinase-like (PK-like)"/>
    <property type="match status" value="1"/>
</dbReference>
<proteinExistence type="predicted"/>
<dbReference type="AlphaFoldDB" id="A0A3M6TY80"/>
<evidence type="ECO:0008006" key="3">
    <source>
        <dbReference type="Google" id="ProtNLM"/>
    </source>
</evidence>
<keyword evidence="2" id="KW-1185">Reference proteome</keyword>
<dbReference type="Proteomes" id="UP000275408">
    <property type="component" value="Unassembled WGS sequence"/>
</dbReference>
<comment type="caution">
    <text evidence="1">The sequence shown here is derived from an EMBL/GenBank/DDBJ whole genome shotgun (WGS) entry which is preliminary data.</text>
</comment>
<gene>
    <name evidence="1" type="ORF">pdam_00000601</name>
</gene>
<name>A0A3M6TY80_POCDA</name>
<reference evidence="1 2" key="1">
    <citation type="journal article" date="2018" name="Sci. Rep.">
        <title>Comparative analysis of the Pocillopora damicornis genome highlights role of immune system in coral evolution.</title>
        <authorList>
            <person name="Cunning R."/>
            <person name="Bay R.A."/>
            <person name="Gillette P."/>
            <person name="Baker A.C."/>
            <person name="Traylor-Knowles N."/>
        </authorList>
    </citation>
    <scope>NUCLEOTIDE SEQUENCE [LARGE SCALE GENOMIC DNA]</scope>
    <source>
        <strain evidence="1">RSMAS</strain>
        <tissue evidence="1">Whole animal</tissue>
    </source>
</reference>
<organism evidence="1 2">
    <name type="scientific">Pocillopora damicornis</name>
    <name type="common">Cauliflower coral</name>
    <name type="synonym">Millepora damicornis</name>
    <dbReference type="NCBI Taxonomy" id="46731"/>
    <lineage>
        <taxon>Eukaryota</taxon>
        <taxon>Metazoa</taxon>
        <taxon>Cnidaria</taxon>
        <taxon>Anthozoa</taxon>
        <taxon>Hexacorallia</taxon>
        <taxon>Scleractinia</taxon>
        <taxon>Astrocoeniina</taxon>
        <taxon>Pocilloporidae</taxon>
        <taxon>Pocillopora</taxon>
    </lineage>
</organism>
<dbReference type="EMBL" id="RCHS01002704">
    <property type="protein sequence ID" value="RMX46347.1"/>
    <property type="molecule type" value="Genomic_DNA"/>
</dbReference>
<sequence length="72" mass="8317">MAKGRMVEWWNGEMLRDKEEAIGRGSYGLVFVEKNSPEKVVIKKLLGEDEKEKRLFLEEAKIPQGIKSEHTV</sequence>
<dbReference type="Gene3D" id="3.30.200.20">
    <property type="entry name" value="Phosphorylase Kinase, domain 1"/>
    <property type="match status" value="1"/>
</dbReference>
<evidence type="ECO:0000313" key="2">
    <source>
        <dbReference type="Proteomes" id="UP000275408"/>
    </source>
</evidence>
<evidence type="ECO:0000313" key="1">
    <source>
        <dbReference type="EMBL" id="RMX46347.1"/>
    </source>
</evidence>